<dbReference type="InterPro" id="IPR000089">
    <property type="entry name" value="Biotin_lipoyl"/>
</dbReference>
<keyword evidence="6 7" id="KW-0012">Acyltransferase</keyword>
<dbReference type="Proteomes" id="UP000475117">
    <property type="component" value="Chromosome"/>
</dbReference>
<evidence type="ECO:0000256" key="8">
    <source>
        <dbReference type="SAM" id="MobiDB-lite"/>
    </source>
</evidence>
<name>A0A6B3L9I2_9BACT</name>
<dbReference type="SUPFAM" id="SSF52777">
    <property type="entry name" value="CoA-dependent acyltransferases"/>
    <property type="match status" value="1"/>
</dbReference>
<dbReference type="InterPro" id="IPR050743">
    <property type="entry name" value="2-oxoacid_DH_E2_comp"/>
</dbReference>
<gene>
    <name evidence="9" type="ORF">G3M56_009085</name>
</gene>
<evidence type="ECO:0000313" key="10">
    <source>
        <dbReference type="Proteomes" id="UP000475117"/>
    </source>
</evidence>
<dbReference type="PANTHER" id="PTHR43178:SF5">
    <property type="entry name" value="LIPOAMIDE ACYLTRANSFERASE COMPONENT OF BRANCHED-CHAIN ALPHA-KETO ACID DEHYDROGENASE COMPLEX, MITOCHONDRIAL"/>
    <property type="match status" value="1"/>
</dbReference>
<keyword evidence="5 7" id="KW-0450">Lipoyl</keyword>
<evidence type="ECO:0000256" key="3">
    <source>
        <dbReference type="ARBA" id="ARBA00011484"/>
    </source>
</evidence>
<organism evidence="9 10">
    <name type="scientific">Sulfuriroseicoccus oceanibius</name>
    <dbReference type="NCBI Taxonomy" id="2707525"/>
    <lineage>
        <taxon>Bacteria</taxon>
        <taxon>Pseudomonadati</taxon>
        <taxon>Verrucomicrobiota</taxon>
        <taxon>Verrucomicrobiia</taxon>
        <taxon>Verrucomicrobiales</taxon>
        <taxon>Verrucomicrobiaceae</taxon>
        <taxon>Sulfuriroseicoccus</taxon>
    </lineage>
</organism>
<evidence type="ECO:0000256" key="1">
    <source>
        <dbReference type="ARBA" id="ARBA00001938"/>
    </source>
</evidence>
<keyword evidence="10" id="KW-1185">Reference proteome</keyword>
<dbReference type="InterPro" id="IPR023213">
    <property type="entry name" value="CAT-like_dom_sf"/>
</dbReference>
<comment type="cofactor">
    <cofactor evidence="1 7">
        <name>(R)-lipoate</name>
        <dbReference type="ChEBI" id="CHEBI:83088"/>
    </cofactor>
</comment>
<dbReference type="GO" id="GO:0016407">
    <property type="term" value="F:acetyltransferase activity"/>
    <property type="evidence" value="ECO:0007669"/>
    <property type="project" value="TreeGrafter"/>
</dbReference>
<sequence>MPRVPITMPQLGESIAEGTVVSVLFEAGSPVKADVEIIEVETQKATMGITAVCPGTIAEVLAEEGETYPVGHVLGYLEASEEDMDAYGLSPAPEQAPADETDEDGSDGPKNSRDNDRAHFATDGEAEGDAEATAARVGVSPNVQGLPVPASAAGASYISPRLRARMTDLGLTAADLSAVAGTGGAGRVTVQDLERFLTDIEQKKIANATPMRVAVADSMRRSWQRPLATVGIPVALENLLAHRKQQDAPKPGPALYALRALALALADRQEYGGFLLGRRIILPDSIDIGFAVEVPDGVMVPVLRNANERNLAELTAEYGELVEKARAKSLSADESKPGVATVTNFGTFGIEWATPIPLPEQNLVLGLGAGSKRPVWDDESGSFKPVVQAELTLSFDHRVLDGGHAGRLLQRIAELMNSPEQL</sequence>
<dbReference type="Gene3D" id="2.40.50.100">
    <property type="match status" value="1"/>
</dbReference>
<dbReference type="AlphaFoldDB" id="A0A6B3L9I2"/>
<dbReference type="SUPFAM" id="SSF47005">
    <property type="entry name" value="Peripheral subunit-binding domain of 2-oxo acid dehydrogenase complex"/>
    <property type="match status" value="1"/>
</dbReference>
<evidence type="ECO:0000256" key="2">
    <source>
        <dbReference type="ARBA" id="ARBA00007317"/>
    </source>
</evidence>
<protein>
    <recommendedName>
        <fullName evidence="7">Dihydrolipoamide acetyltransferase component of pyruvate dehydrogenase complex</fullName>
        <ecNumber evidence="7">2.3.1.-</ecNumber>
    </recommendedName>
</protein>
<evidence type="ECO:0000313" key="9">
    <source>
        <dbReference type="EMBL" id="QQL44046.1"/>
    </source>
</evidence>
<keyword evidence="4 7" id="KW-0808">Transferase</keyword>
<dbReference type="InterPro" id="IPR011053">
    <property type="entry name" value="Single_hybrid_motif"/>
</dbReference>
<comment type="similarity">
    <text evidence="2 7">Belongs to the 2-oxoacid dehydrogenase family.</text>
</comment>
<dbReference type="SUPFAM" id="SSF51230">
    <property type="entry name" value="Single hybrid motif"/>
    <property type="match status" value="1"/>
</dbReference>
<dbReference type="Gene3D" id="4.10.320.10">
    <property type="entry name" value="E3-binding domain"/>
    <property type="match status" value="1"/>
</dbReference>
<evidence type="ECO:0000256" key="5">
    <source>
        <dbReference type="ARBA" id="ARBA00022823"/>
    </source>
</evidence>
<dbReference type="CDD" id="cd06849">
    <property type="entry name" value="lipoyl_domain"/>
    <property type="match status" value="1"/>
</dbReference>
<dbReference type="GO" id="GO:0005737">
    <property type="term" value="C:cytoplasm"/>
    <property type="evidence" value="ECO:0007669"/>
    <property type="project" value="TreeGrafter"/>
</dbReference>
<dbReference type="PROSITE" id="PS50968">
    <property type="entry name" value="BIOTINYL_LIPOYL"/>
    <property type="match status" value="1"/>
</dbReference>
<dbReference type="GO" id="GO:0031405">
    <property type="term" value="F:lipoic acid binding"/>
    <property type="evidence" value="ECO:0007669"/>
    <property type="project" value="TreeGrafter"/>
</dbReference>
<dbReference type="EMBL" id="CP066776">
    <property type="protein sequence ID" value="QQL44046.1"/>
    <property type="molecule type" value="Genomic_DNA"/>
</dbReference>
<feature type="region of interest" description="Disordered" evidence="8">
    <location>
        <begin position="87"/>
        <end position="119"/>
    </location>
</feature>
<dbReference type="InterPro" id="IPR036625">
    <property type="entry name" value="E3-bd_dom_sf"/>
</dbReference>
<dbReference type="Pfam" id="PF00198">
    <property type="entry name" value="2-oxoacid_dh"/>
    <property type="match status" value="1"/>
</dbReference>
<feature type="compositionally biased region" description="Acidic residues" evidence="8">
    <location>
        <begin position="97"/>
        <end position="106"/>
    </location>
</feature>
<dbReference type="PROSITE" id="PS51826">
    <property type="entry name" value="PSBD"/>
    <property type="match status" value="1"/>
</dbReference>
<dbReference type="RefSeq" id="WP_164363349.1">
    <property type="nucleotide sequence ID" value="NZ_CP066776.1"/>
</dbReference>
<reference evidence="9 10" key="1">
    <citation type="submission" date="2020-12" db="EMBL/GenBank/DDBJ databases">
        <title>Sulforoseuscoccus oceanibium gen. nov., sp. nov., a representative of the phylum Verrucomicrobia with special cytoplasmic membrane, and proposal of Sulforoseuscoccusaceae fam. nov.</title>
        <authorList>
            <person name="Xi F."/>
        </authorList>
    </citation>
    <scope>NUCLEOTIDE SEQUENCE [LARGE SCALE GENOMIC DNA]</scope>
    <source>
        <strain evidence="9 10">T37</strain>
    </source>
</reference>
<evidence type="ECO:0000256" key="6">
    <source>
        <dbReference type="ARBA" id="ARBA00023315"/>
    </source>
</evidence>
<dbReference type="PANTHER" id="PTHR43178">
    <property type="entry name" value="DIHYDROLIPOAMIDE ACETYLTRANSFERASE COMPONENT OF PYRUVATE DEHYDROGENASE COMPLEX"/>
    <property type="match status" value="1"/>
</dbReference>
<accession>A0A6B3L9I2</accession>
<dbReference type="KEGG" id="soa:G3M56_009085"/>
<feature type="compositionally biased region" description="Basic and acidic residues" evidence="8">
    <location>
        <begin position="110"/>
        <end position="119"/>
    </location>
</feature>
<proteinExistence type="inferred from homology"/>
<dbReference type="EC" id="2.3.1.-" evidence="7"/>
<dbReference type="InterPro" id="IPR001078">
    <property type="entry name" value="2-oxoacid_DH_actylTfrase"/>
</dbReference>
<evidence type="ECO:0000256" key="7">
    <source>
        <dbReference type="RuleBase" id="RU003423"/>
    </source>
</evidence>
<comment type="subunit">
    <text evidence="3">Forms a 24-polypeptide structural core with octahedral symmetry.</text>
</comment>
<dbReference type="InterPro" id="IPR004167">
    <property type="entry name" value="PSBD"/>
</dbReference>
<evidence type="ECO:0000256" key="4">
    <source>
        <dbReference type="ARBA" id="ARBA00022679"/>
    </source>
</evidence>
<dbReference type="Gene3D" id="3.30.559.10">
    <property type="entry name" value="Chloramphenicol acetyltransferase-like domain"/>
    <property type="match status" value="1"/>
</dbReference>
<dbReference type="Pfam" id="PF00364">
    <property type="entry name" value="Biotin_lipoyl"/>
    <property type="match status" value="1"/>
</dbReference>